<sequence>MIVMDPEAGVRPATVICAGWLSHLPLRFKETCFGLLAEGDREIIRGFLSALRLAYPSGLIFRRRWYSIGDTAICRKTFAETRPLRRAADQIRHHCQS</sequence>
<proteinExistence type="predicted"/>
<protein>
    <submittedName>
        <fullName evidence="1">Uncharacterized protein</fullName>
    </submittedName>
</protein>
<dbReference type="InterPro" id="IPR012025">
    <property type="entry name" value="Methan_mark_6"/>
</dbReference>
<dbReference type="Pfam" id="PF09875">
    <property type="entry name" value="DUF2102"/>
    <property type="match status" value="1"/>
</dbReference>
<evidence type="ECO:0000313" key="2">
    <source>
        <dbReference type="Proteomes" id="UP000000663"/>
    </source>
</evidence>
<reference evidence="1 2" key="1">
    <citation type="journal article" date="2006" name="Science">
        <title>Genome of rice cluster I archaea -- the key methane producers in the rice rhizosphere.</title>
        <authorList>
            <person name="Erkel C."/>
            <person name="Kube M."/>
            <person name="Reinhardt R."/>
            <person name="Liesack W."/>
        </authorList>
    </citation>
    <scope>NUCLEOTIDE SEQUENCE [LARGE SCALE GENOMIC DNA]</scope>
    <source>
        <strain evidence="2">DSM 22066 / NBRC 105507 / MRE50</strain>
    </source>
</reference>
<name>Q0W5J1_METAR</name>
<accession>Q0W5J1</accession>
<dbReference type="KEGG" id="rci:RCIX1021"/>
<dbReference type="eggNOG" id="arCOG04901">
    <property type="taxonomic scope" value="Archaea"/>
</dbReference>
<evidence type="ECO:0000313" key="1">
    <source>
        <dbReference type="EMBL" id="CAJ36352.1"/>
    </source>
</evidence>
<dbReference type="OrthoDB" id="377396at2157"/>
<dbReference type="EMBL" id="AM114193">
    <property type="protein sequence ID" value="CAJ36352.1"/>
    <property type="molecule type" value="Genomic_DNA"/>
</dbReference>
<dbReference type="GeneID" id="5142705"/>
<organism evidence="1 2">
    <name type="scientific">Methanocella arvoryzae (strain DSM 22066 / NBRC 105507 / MRE50)</name>
    <dbReference type="NCBI Taxonomy" id="351160"/>
    <lineage>
        <taxon>Archaea</taxon>
        <taxon>Methanobacteriati</taxon>
        <taxon>Methanobacteriota</taxon>
        <taxon>Stenosarchaea group</taxon>
        <taxon>Methanomicrobia</taxon>
        <taxon>Methanocellales</taxon>
        <taxon>Methanocellaceae</taxon>
        <taxon>Methanocella</taxon>
    </lineage>
</organism>
<dbReference type="Proteomes" id="UP000000663">
    <property type="component" value="Chromosome"/>
</dbReference>
<dbReference type="AlphaFoldDB" id="Q0W5J1"/>
<dbReference type="RefSeq" id="WP_012036170.1">
    <property type="nucleotide sequence ID" value="NC_009464.1"/>
</dbReference>
<keyword evidence="2" id="KW-1185">Reference proteome</keyword>
<dbReference type="STRING" id="351160.RCIX1021"/>
<gene>
    <name evidence="1" type="ORF">RCIX1021</name>
</gene>